<evidence type="ECO:0000256" key="1">
    <source>
        <dbReference type="ARBA" id="ARBA00004141"/>
    </source>
</evidence>
<protein>
    <submittedName>
        <fullName evidence="11">Uncharacterized protein</fullName>
    </submittedName>
</protein>
<dbReference type="CDD" id="cd18577">
    <property type="entry name" value="ABC_6TM_Pgp_ABCB1_D1_like"/>
    <property type="match status" value="1"/>
</dbReference>
<dbReference type="SUPFAM" id="SSF52540">
    <property type="entry name" value="P-loop containing nucleoside triphosphate hydrolases"/>
    <property type="match status" value="2"/>
</dbReference>
<feature type="transmembrane region" description="Helical" evidence="8">
    <location>
        <begin position="338"/>
        <end position="356"/>
    </location>
</feature>
<feature type="domain" description="ABC transporter" evidence="9">
    <location>
        <begin position="1018"/>
        <end position="1252"/>
    </location>
</feature>
<dbReference type="PROSITE" id="PS50929">
    <property type="entry name" value="ABC_TM1F"/>
    <property type="match status" value="2"/>
</dbReference>
<gene>
    <name evidence="11" type="ORF">CVLEPA_LOCUS3008</name>
</gene>
<evidence type="ECO:0000256" key="4">
    <source>
        <dbReference type="ARBA" id="ARBA00022840"/>
    </source>
</evidence>
<evidence type="ECO:0000256" key="6">
    <source>
        <dbReference type="ARBA" id="ARBA00023136"/>
    </source>
</evidence>
<feature type="transmembrane region" description="Helical" evidence="8">
    <location>
        <begin position="121"/>
        <end position="142"/>
    </location>
</feature>
<comment type="caution">
    <text evidence="11">The sequence shown here is derived from an EMBL/GenBank/DDBJ whole genome shotgun (WGS) entry which is preliminary data.</text>
</comment>
<dbReference type="SUPFAM" id="SSF90123">
    <property type="entry name" value="ABC transporter transmembrane region"/>
    <property type="match status" value="2"/>
</dbReference>
<evidence type="ECO:0000259" key="9">
    <source>
        <dbReference type="PROSITE" id="PS50893"/>
    </source>
</evidence>
<evidence type="ECO:0000313" key="12">
    <source>
        <dbReference type="Proteomes" id="UP001642483"/>
    </source>
</evidence>
<feature type="region of interest" description="Disordered" evidence="7">
    <location>
        <begin position="1"/>
        <end position="24"/>
    </location>
</feature>
<dbReference type="Gene3D" id="1.20.1560.10">
    <property type="entry name" value="ABC transporter type 1, transmembrane domain"/>
    <property type="match status" value="1"/>
</dbReference>
<feature type="compositionally biased region" description="Basic and acidic residues" evidence="7">
    <location>
        <begin position="12"/>
        <end position="23"/>
    </location>
</feature>
<dbReference type="Gene3D" id="3.40.50.300">
    <property type="entry name" value="P-loop containing nucleotide triphosphate hydrolases"/>
    <property type="match status" value="2"/>
</dbReference>
<feature type="transmembrane region" description="Helical" evidence="8">
    <location>
        <begin position="737"/>
        <end position="760"/>
    </location>
</feature>
<feature type="transmembrane region" description="Helical" evidence="8">
    <location>
        <begin position="922"/>
        <end position="942"/>
    </location>
</feature>
<keyword evidence="2 8" id="KW-0812">Transmembrane</keyword>
<feature type="transmembrane region" description="Helical" evidence="8">
    <location>
        <begin position="692"/>
        <end position="717"/>
    </location>
</feature>
<dbReference type="Proteomes" id="UP001642483">
    <property type="component" value="Unassembled WGS sequence"/>
</dbReference>
<dbReference type="Pfam" id="PF00664">
    <property type="entry name" value="ABC_membrane"/>
    <property type="match status" value="2"/>
</dbReference>
<feature type="transmembrane region" description="Helical" evidence="8">
    <location>
        <begin position="196"/>
        <end position="214"/>
    </location>
</feature>
<keyword evidence="5 8" id="KW-1133">Transmembrane helix</keyword>
<dbReference type="InterPro" id="IPR036640">
    <property type="entry name" value="ABC1_TM_sf"/>
</dbReference>
<evidence type="ECO:0000256" key="2">
    <source>
        <dbReference type="ARBA" id="ARBA00022692"/>
    </source>
</evidence>
<dbReference type="InterPro" id="IPR011527">
    <property type="entry name" value="ABC1_TM_dom"/>
</dbReference>
<dbReference type="PROSITE" id="PS00211">
    <property type="entry name" value="ABC_TRANSPORTER_1"/>
    <property type="match status" value="2"/>
</dbReference>
<evidence type="ECO:0000313" key="11">
    <source>
        <dbReference type="EMBL" id="CAK8673193.1"/>
    </source>
</evidence>
<feature type="domain" description="ABC transporter" evidence="9">
    <location>
        <begin position="398"/>
        <end position="616"/>
    </location>
</feature>
<feature type="transmembrane region" description="Helical" evidence="8">
    <location>
        <begin position="298"/>
        <end position="318"/>
    </location>
</feature>
<comment type="subcellular location">
    <subcellularLocation>
        <location evidence="1">Membrane</location>
        <topology evidence="1">Multi-pass membrane protein</topology>
    </subcellularLocation>
</comment>
<dbReference type="PANTHER" id="PTHR43394:SF18">
    <property type="entry name" value="ABC TRANSPORTER B FAMILY MEMBER 11-LIKE"/>
    <property type="match status" value="1"/>
</dbReference>
<evidence type="ECO:0000256" key="5">
    <source>
        <dbReference type="ARBA" id="ARBA00022989"/>
    </source>
</evidence>
<evidence type="ECO:0000256" key="7">
    <source>
        <dbReference type="SAM" id="MobiDB-lite"/>
    </source>
</evidence>
<accession>A0ABP0F0C8</accession>
<feature type="transmembrane region" description="Helical" evidence="8">
    <location>
        <begin position="42"/>
        <end position="66"/>
    </location>
</feature>
<dbReference type="InterPro" id="IPR003439">
    <property type="entry name" value="ABC_transporter-like_ATP-bd"/>
</dbReference>
<reference evidence="11 12" key="1">
    <citation type="submission" date="2024-02" db="EMBL/GenBank/DDBJ databases">
        <authorList>
            <person name="Daric V."/>
            <person name="Darras S."/>
        </authorList>
    </citation>
    <scope>NUCLEOTIDE SEQUENCE [LARGE SCALE GENOMIC DNA]</scope>
</reference>
<keyword evidence="4" id="KW-0067">ATP-binding</keyword>
<name>A0ABP0F0C8_CLALP</name>
<dbReference type="InterPro" id="IPR027417">
    <property type="entry name" value="P-loop_NTPase"/>
</dbReference>
<dbReference type="CDD" id="cd03249">
    <property type="entry name" value="ABC_MTABC3_MDL1_MDL2"/>
    <property type="match status" value="1"/>
</dbReference>
<dbReference type="InterPro" id="IPR039421">
    <property type="entry name" value="Type_1_exporter"/>
</dbReference>
<dbReference type="EMBL" id="CAWYQH010000002">
    <property type="protein sequence ID" value="CAK8673193.1"/>
    <property type="molecule type" value="Genomic_DNA"/>
</dbReference>
<keyword evidence="12" id="KW-1185">Reference proteome</keyword>
<dbReference type="PROSITE" id="PS50893">
    <property type="entry name" value="ABC_TRANSPORTER_2"/>
    <property type="match status" value="2"/>
</dbReference>
<dbReference type="InterPro" id="IPR017871">
    <property type="entry name" value="ABC_transporter-like_CS"/>
</dbReference>
<dbReference type="PANTHER" id="PTHR43394">
    <property type="entry name" value="ATP-DEPENDENT PERMEASE MDL1, MITOCHONDRIAL"/>
    <property type="match status" value="1"/>
</dbReference>
<evidence type="ECO:0000259" key="10">
    <source>
        <dbReference type="PROSITE" id="PS50929"/>
    </source>
</evidence>
<proteinExistence type="predicted"/>
<sequence>MAITKVENSPLLEKKQDEEERHTQPPPIRFLQLFRYATTLDYFYIGLGSLAAAGFGITSPALFLFLGQGINVFTTFGRYKACGLNYETCRYENYTTMTKTQWNDQIMPVIVSFGNSTMVSIYAFIITGSITLVTASLQMFFWNISSIRQVKMIQIMYFRALLRQDVEFHDLNFSGELNSRLSSDIVTLRKAIGDKLSLVIAYFAMAVASIVVALVYAWKVALVAVSMTVFMMIPVGVLHKTNDLCKKRETDAYSKAGAIAEETISSIKTVAAFGCQMKEVERYDHNLKEAKKAAMFRGGAFGVCMGLMFFTMYCQNALSFWYGTTLVLHGEIEAGDMLMAVFNVLFAGWCIGTLSTNISSIPQARAVAARIYQVIDRVPEIDIFSNEGDHPSHDDVTIKFSDVNFKYPTREDVKVIKDMSFTIKHGQRVGLVGQSGCGKSTIVQLIQRFYDVKLRDLIGVVSQEPVLFGTSIAENIRWGRTGISDEEIHEAAKKANAFNFVMKLPEKFDTLVGEAGSQLSGGQKQRIAIARAIARNPKILLLDEATSSLDTHSEAKVQAALDKASEGRTTVVVAHRLSTIRDCDKIIALHDGSIMEQGNHEELMSNPGGVYHTLVMTQRVDHDVSGEVDEEKFPAFVHGSPTKKLSPIKSSLQKDLKHVAVKDEEDDDNDEEEVDLPKFDFTRFLKMNAPEWLYVISGCFFSVLAGAPDPLSALIIAEFFKVFTYTDVQEALQRASFLGGMFVVLGAGALLSNTLENLCFAKSGMELTMRLRKGVFKSILHQDISFFDERGHGTGTLCHRLAVDASRVQNCTGETIGIVMKNISTLVVALGLSFAYGWKVTLVVIPFLPFMVLGTFVQIKFESGEDEQSTAEENEAGALATEAIMNIRTVASLTKEHELVDMYATKIKGSSKKIYIKSAVKGLVYGFGQCATFFAFAAAFKIGSEVIKSGEMTFYEFILVLIAVMFGAIGIGANTAFAADFAKATLSAARMIAILDRIPFIDASSTKGTKPDHCKGEIFIKSVSFRYPNRPDALVLDGIDVRVKPGQTLALVGQSGCGKTTITKLISRFYDVDGGGVYLDETDIRDLNVAWLRQQIGVVSQEPVLLNQTIKENIQYGDCTREISDEEIEEAAEKANAANFISGLPDGYDTPVGAKGGKLSGGQKQRVAISRALVRNPKVLLLDEATSALDTESEKMVQEALDAAREGRTSIVIAHRLSTVKNADQIAVIDHGRVVELGTHESLIVKRGLYYK</sequence>
<feature type="domain" description="ABC transmembrane type-1" evidence="10">
    <location>
        <begin position="698"/>
        <end position="983"/>
    </location>
</feature>
<evidence type="ECO:0000256" key="3">
    <source>
        <dbReference type="ARBA" id="ARBA00022741"/>
    </source>
</evidence>
<feature type="domain" description="ABC transmembrane type-1" evidence="10">
    <location>
        <begin position="47"/>
        <end position="363"/>
    </location>
</feature>
<evidence type="ECO:0000256" key="8">
    <source>
        <dbReference type="SAM" id="Phobius"/>
    </source>
</evidence>
<organism evidence="11 12">
    <name type="scientific">Clavelina lepadiformis</name>
    <name type="common">Light-bulb sea squirt</name>
    <name type="synonym">Ascidia lepadiformis</name>
    <dbReference type="NCBI Taxonomy" id="159417"/>
    <lineage>
        <taxon>Eukaryota</taxon>
        <taxon>Metazoa</taxon>
        <taxon>Chordata</taxon>
        <taxon>Tunicata</taxon>
        <taxon>Ascidiacea</taxon>
        <taxon>Aplousobranchia</taxon>
        <taxon>Clavelinidae</taxon>
        <taxon>Clavelina</taxon>
    </lineage>
</organism>
<dbReference type="SMART" id="SM00382">
    <property type="entry name" value="AAA"/>
    <property type="match status" value="2"/>
</dbReference>
<dbReference type="CDD" id="cd18578">
    <property type="entry name" value="ABC_6TM_Pgp_ABCB1_D2_like"/>
    <property type="match status" value="1"/>
</dbReference>
<keyword evidence="6 8" id="KW-0472">Membrane</keyword>
<dbReference type="InterPro" id="IPR003593">
    <property type="entry name" value="AAA+_ATPase"/>
</dbReference>
<feature type="transmembrane region" description="Helical" evidence="8">
    <location>
        <begin position="954"/>
        <end position="977"/>
    </location>
</feature>
<feature type="transmembrane region" description="Helical" evidence="8">
    <location>
        <begin position="220"/>
        <end position="238"/>
    </location>
</feature>
<dbReference type="Pfam" id="PF00005">
    <property type="entry name" value="ABC_tran"/>
    <property type="match status" value="2"/>
</dbReference>
<keyword evidence="3" id="KW-0547">Nucleotide-binding</keyword>